<comment type="similarity">
    <text evidence="1">Belongs to the GID4/VID24 family.</text>
</comment>
<dbReference type="AlphaFoldDB" id="A0A6A6TY37"/>
<evidence type="ECO:0000256" key="2">
    <source>
        <dbReference type="SAM" id="MobiDB-lite"/>
    </source>
</evidence>
<feature type="region of interest" description="Disordered" evidence="2">
    <location>
        <begin position="110"/>
        <end position="131"/>
    </location>
</feature>
<dbReference type="GO" id="GO:0034657">
    <property type="term" value="C:GID complex"/>
    <property type="evidence" value="ECO:0007669"/>
    <property type="project" value="TreeGrafter"/>
</dbReference>
<dbReference type="Proteomes" id="UP000799302">
    <property type="component" value="Unassembled WGS sequence"/>
</dbReference>
<dbReference type="GO" id="GO:0005773">
    <property type="term" value="C:vacuole"/>
    <property type="evidence" value="ECO:0007669"/>
    <property type="project" value="GOC"/>
</dbReference>
<dbReference type="GO" id="GO:0045721">
    <property type="term" value="P:negative regulation of gluconeogenesis"/>
    <property type="evidence" value="ECO:0007669"/>
    <property type="project" value="TreeGrafter"/>
</dbReference>
<gene>
    <name evidence="3" type="ORF">BT63DRAFT_100132</name>
</gene>
<feature type="compositionally biased region" description="Polar residues" evidence="2">
    <location>
        <begin position="20"/>
        <end position="30"/>
    </location>
</feature>
<feature type="compositionally biased region" description="Basic and acidic residues" evidence="2">
    <location>
        <begin position="121"/>
        <end position="131"/>
    </location>
</feature>
<sequence>MEEQDARVGRLNRVLAQLSSIQNRQSTIGNEQPRRSAPFPLWNSTSDQGPSSRESASQAEILRIQRESAERQSELIRIQRDTREMMRMLASNAETMHELAESERALRSGITQRANVSSSSHSERVIRQDSRRHPRYWSRHRELLTRAAEHVEGTTGADQGMQTDSTPDRTYTRSSSSNPEGYGLATQRAMYDRSCQRDDSYEMMFQTAFMYLSNLRHASSQEDGEYLARSAGYAPKDYQNPSFVSNLDSIKRPQPSSLLESGAEFGGYQFADKKHPDYTTSQSARHDYSSSTTYSSYTSRSSGMSTAMNPSVIGPWDSTANLINTNFHPPATTDSWPVKVVVYDVDFDKMTLSASMEAYNVPNPGSGPTSPTSPASFDGTQKKPITTYLEGEIIDLKIHTFITENFASTIKRDLTHWRKLPPFKTHSRHELPERLLSREFLNEVNSKYILMRWKERCFVSHASSSGISGAPRGTASRPEDTMEGCGLTISGFYYVSLRRSDGQIDGLYCDPHPQSTPYQYLNLRRQKLGGFASWKFR</sequence>
<name>A0A6A6TY37_9PEZI</name>
<dbReference type="OrthoDB" id="62at2759"/>
<reference evidence="3" key="1">
    <citation type="journal article" date="2020" name="Stud. Mycol.">
        <title>101 Dothideomycetes genomes: a test case for predicting lifestyles and emergence of pathogens.</title>
        <authorList>
            <person name="Haridas S."/>
            <person name="Albert R."/>
            <person name="Binder M."/>
            <person name="Bloem J."/>
            <person name="Labutti K."/>
            <person name="Salamov A."/>
            <person name="Andreopoulos B."/>
            <person name="Baker S."/>
            <person name="Barry K."/>
            <person name="Bills G."/>
            <person name="Bluhm B."/>
            <person name="Cannon C."/>
            <person name="Castanera R."/>
            <person name="Culley D."/>
            <person name="Daum C."/>
            <person name="Ezra D."/>
            <person name="Gonzalez J."/>
            <person name="Henrissat B."/>
            <person name="Kuo A."/>
            <person name="Liang C."/>
            <person name="Lipzen A."/>
            <person name="Lutzoni F."/>
            <person name="Magnuson J."/>
            <person name="Mondo S."/>
            <person name="Nolan M."/>
            <person name="Ohm R."/>
            <person name="Pangilinan J."/>
            <person name="Park H.-J."/>
            <person name="Ramirez L."/>
            <person name="Alfaro M."/>
            <person name="Sun H."/>
            <person name="Tritt A."/>
            <person name="Yoshinaga Y."/>
            <person name="Zwiers L.-H."/>
            <person name="Turgeon B."/>
            <person name="Goodwin S."/>
            <person name="Spatafora J."/>
            <person name="Crous P."/>
            <person name="Grigoriev I."/>
        </authorList>
    </citation>
    <scope>NUCLEOTIDE SEQUENCE</scope>
    <source>
        <strain evidence="3">CBS 115976</strain>
    </source>
</reference>
<proteinExistence type="inferred from homology"/>
<dbReference type="PANTHER" id="PTHR14534">
    <property type="entry name" value="VACUOLAR IMPORT AND DEGRADATION PROTEIN 24"/>
    <property type="match status" value="1"/>
</dbReference>
<protein>
    <recommendedName>
        <fullName evidence="5">Vacuolar import and degradation protein-domain-containing protein</fullName>
    </recommendedName>
</protein>
<feature type="compositionally biased region" description="Polar residues" evidence="2">
    <location>
        <begin position="156"/>
        <end position="165"/>
    </location>
</feature>
<evidence type="ECO:0008006" key="5">
    <source>
        <dbReference type="Google" id="ProtNLM"/>
    </source>
</evidence>
<feature type="region of interest" description="Disordered" evidence="2">
    <location>
        <begin position="150"/>
        <end position="187"/>
    </location>
</feature>
<dbReference type="EMBL" id="MU004243">
    <property type="protein sequence ID" value="KAF2664067.1"/>
    <property type="molecule type" value="Genomic_DNA"/>
</dbReference>
<keyword evidence="4" id="KW-1185">Reference proteome</keyword>
<feature type="compositionally biased region" description="Polar residues" evidence="2">
    <location>
        <begin position="42"/>
        <end position="58"/>
    </location>
</feature>
<evidence type="ECO:0000256" key="1">
    <source>
        <dbReference type="ARBA" id="ARBA00061469"/>
    </source>
</evidence>
<dbReference type="InterPro" id="IPR018618">
    <property type="entry name" value="GID4/10-like"/>
</dbReference>
<organism evidence="3 4">
    <name type="scientific">Microthyrium microscopicum</name>
    <dbReference type="NCBI Taxonomy" id="703497"/>
    <lineage>
        <taxon>Eukaryota</taxon>
        <taxon>Fungi</taxon>
        <taxon>Dikarya</taxon>
        <taxon>Ascomycota</taxon>
        <taxon>Pezizomycotina</taxon>
        <taxon>Dothideomycetes</taxon>
        <taxon>Dothideomycetes incertae sedis</taxon>
        <taxon>Microthyriales</taxon>
        <taxon>Microthyriaceae</taxon>
        <taxon>Microthyrium</taxon>
    </lineage>
</organism>
<dbReference type="GO" id="GO:0007039">
    <property type="term" value="P:protein catabolic process in the vacuole"/>
    <property type="evidence" value="ECO:0007669"/>
    <property type="project" value="TreeGrafter"/>
</dbReference>
<feature type="region of interest" description="Disordered" evidence="2">
    <location>
        <begin position="361"/>
        <end position="381"/>
    </location>
</feature>
<dbReference type="PANTHER" id="PTHR14534:SF3">
    <property type="entry name" value="GID COMPLEX SUBUNIT 4 HOMOLOG"/>
    <property type="match status" value="1"/>
</dbReference>
<dbReference type="GO" id="GO:0006623">
    <property type="term" value="P:protein targeting to vacuole"/>
    <property type="evidence" value="ECO:0007669"/>
    <property type="project" value="TreeGrafter"/>
</dbReference>
<feature type="compositionally biased region" description="Polar residues" evidence="2">
    <location>
        <begin position="110"/>
        <end position="120"/>
    </location>
</feature>
<evidence type="ECO:0000313" key="3">
    <source>
        <dbReference type="EMBL" id="KAF2664067.1"/>
    </source>
</evidence>
<feature type="region of interest" description="Disordered" evidence="2">
    <location>
        <begin position="20"/>
        <end position="59"/>
    </location>
</feature>
<feature type="compositionally biased region" description="Low complexity" evidence="2">
    <location>
        <begin position="364"/>
        <end position="376"/>
    </location>
</feature>
<dbReference type="GO" id="GO:0043161">
    <property type="term" value="P:proteasome-mediated ubiquitin-dependent protein catabolic process"/>
    <property type="evidence" value="ECO:0007669"/>
    <property type="project" value="TreeGrafter"/>
</dbReference>
<dbReference type="Pfam" id="PF09783">
    <property type="entry name" value="Vac_ImportDeg"/>
    <property type="match status" value="1"/>
</dbReference>
<accession>A0A6A6TY37</accession>
<evidence type="ECO:0000313" key="4">
    <source>
        <dbReference type="Proteomes" id="UP000799302"/>
    </source>
</evidence>